<dbReference type="GO" id="GO:0016757">
    <property type="term" value="F:glycosyltransferase activity"/>
    <property type="evidence" value="ECO:0007669"/>
    <property type="project" value="InterPro"/>
</dbReference>
<evidence type="ECO:0000313" key="1">
    <source>
        <dbReference type="EMBL" id="GFH40305.1"/>
    </source>
</evidence>
<dbReference type="Proteomes" id="UP000475928">
    <property type="component" value="Unassembled WGS sequence"/>
</dbReference>
<name>A0A6A0B6E4_9LACT</name>
<dbReference type="Pfam" id="PF05704">
    <property type="entry name" value="Caps_synth"/>
    <property type="match status" value="1"/>
</dbReference>
<proteinExistence type="predicted"/>
<comment type="caution">
    <text evidence="1">The sequence shown here is derived from an EMBL/GenBank/DDBJ whole genome shotgun (WGS) entry which is preliminary data.</text>
</comment>
<dbReference type="Gene3D" id="3.90.550.20">
    <property type="match status" value="1"/>
</dbReference>
<dbReference type="InterPro" id="IPR029044">
    <property type="entry name" value="Nucleotide-diphossugar_trans"/>
</dbReference>
<dbReference type="SUPFAM" id="SSF53448">
    <property type="entry name" value="Nucleotide-diphospho-sugar transferases"/>
    <property type="match status" value="1"/>
</dbReference>
<dbReference type="EMBL" id="BLLH01000002">
    <property type="protein sequence ID" value="GFH40305.1"/>
    <property type="molecule type" value="Genomic_DNA"/>
</dbReference>
<protein>
    <submittedName>
        <fullName evidence="1">Uncharacterized protein</fullName>
    </submittedName>
</protein>
<dbReference type="InterPro" id="IPR008441">
    <property type="entry name" value="AfumC-like_glycosyl_Trfase"/>
</dbReference>
<organism evidence="1 2">
    <name type="scientific">Pseudolactococcus insecticola</name>
    <dbReference type="NCBI Taxonomy" id="2709158"/>
    <lineage>
        <taxon>Bacteria</taxon>
        <taxon>Bacillati</taxon>
        <taxon>Bacillota</taxon>
        <taxon>Bacilli</taxon>
        <taxon>Lactobacillales</taxon>
        <taxon>Streptococcaceae</taxon>
        <taxon>Pseudolactococcus</taxon>
    </lineage>
</organism>
<sequence>MKTDFGLEVSARIYHIVMGDRDITEIDATNPIDKVAWNLSHNALRSDKQSYLLMIEKGCVTDAHQTKIDRDWLVLLAIKKIQRFAKTQVKQWLTPLITANYQSYTGDGLTALWIERWAYEFGVIDDFPLHRNLNQAIDLSLLDQLYWTQYNNYSGLLMWFFNHLDGIKKRAFEIKQRNITDQAKKETSFPIWSFWAQGISQAPDLVKKVVYLNQIKADERNQAYRVLDNQTICDYLDMPEGVRNYQNNQNISPTHFSEWLRLALVVKYGGCWIDATVAVTDRGFDLLQSIESKKESDFFISDNRPSFFNAYLFMSQPNHHLLLLMQACLEIYMSEFDDFSHYFMIDQLFYIMTRFTDDSEIQRLMATEQKVEKLQKSYIKHITKGYPLQGYRQTFKHMSDNCFNKLSYKYDDVGSGTFLASVIQQIDYEIGQYQA</sequence>
<accession>A0A6A0B6E4</accession>
<keyword evidence="2" id="KW-1185">Reference proteome</keyword>
<dbReference type="RefSeq" id="WP_172355696.1">
    <property type="nucleotide sequence ID" value="NZ_BLLH01000002.1"/>
</dbReference>
<reference evidence="1 2" key="1">
    <citation type="submission" date="2020-02" db="EMBL/GenBank/DDBJ databases">
        <title>Draft genome sequence of Lactococcus sp. Hs20B0-1.</title>
        <authorList>
            <person name="Noda S."/>
            <person name="Yuki M."/>
            <person name="Ohkuma M."/>
        </authorList>
    </citation>
    <scope>NUCLEOTIDE SEQUENCE [LARGE SCALE GENOMIC DNA]</scope>
    <source>
        <strain evidence="1 2">Hs20B0-1</strain>
    </source>
</reference>
<gene>
    <name evidence="1" type="ORF">Hs20B_07030</name>
</gene>
<dbReference type="AlphaFoldDB" id="A0A6A0B6E4"/>
<evidence type="ECO:0000313" key="2">
    <source>
        <dbReference type="Proteomes" id="UP000475928"/>
    </source>
</evidence>